<dbReference type="InterPro" id="IPR027806">
    <property type="entry name" value="HARBI1_dom"/>
</dbReference>
<name>A0A0L6U7R3_9BASI</name>
<dbReference type="VEuPathDB" id="FungiDB:VP01_9005g1"/>
<evidence type="ECO:0000313" key="5">
    <source>
        <dbReference type="Proteomes" id="UP000037035"/>
    </source>
</evidence>
<dbReference type="AlphaFoldDB" id="A0A0L6U7R3"/>
<dbReference type="Pfam" id="PF13359">
    <property type="entry name" value="DDE_Tnp_4"/>
    <property type="match status" value="1"/>
</dbReference>
<evidence type="ECO:0000259" key="3">
    <source>
        <dbReference type="Pfam" id="PF13359"/>
    </source>
</evidence>
<organism evidence="4 5">
    <name type="scientific">Puccinia sorghi</name>
    <dbReference type="NCBI Taxonomy" id="27349"/>
    <lineage>
        <taxon>Eukaryota</taxon>
        <taxon>Fungi</taxon>
        <taxon>Dikarya</taxon>
        <taxon>Basidiomycota</taxon>
        <taxon>Pucciniomycotina</taxon>
        <taxon>Pucciniomycetes</taxon>
        <taxon>Pucciniales</taxon>
        <taxon>Pucciniaceae</taxon>
        <taxon>Puccinia</taxon>
    </lineage>
</organism>
<reference evidence="4 5" key="1">
    <citation type="submission" date="2015-08" db="EMBL/GenBank/DDBJ databases">
        <title>Next Generation Sequencing and Analysis of the Genome of Puccinia sorghi L Schw, the Causal Agent of Maize Common Rust.</title>
        <authorList>
            <person name="Rochi L."/>
            <person name="Burguener G."/>
            <person name="Darino M."/>
            <person name="Turjanski A."/>
            <person name="Kreff E."/>
            <person name="Dieguez M.J."/>
            <person name="Sacco F."/>
        </authorList>
    </citation>
    <scope>NUCLEOTIDE SEQUENCE [LARGE SCALE GENOMIC DNA]</scope>
    <source>
        <strain evidence="4 5">RO10H11247</strain>
    </source>
</reference>
<dbReference type="GO" id="GO:0046872">
    <property type="term" value="F:metal ion binding"/>
    <property type="evidence" value="ECO:0007669"/>
    <property type="project" value="UniProtKB-KW"/>
</dbReference>
<evidence type="ECO:0000256" key="1">
    <source>
        <dbReference type="ARBA" id="ARBA00001968"/>
    </source>
</evidence>
<feature type="domain" description="DDE Tnp4" evidence="3">
    <location>
        <begin position="44"/>
        <end position="161"/>
    </location>
</feature>
<comment type="caution">
    <text evidence="4">The sequence shown here is derived from an EMBL/GenBank/DDBJ whole genome shotgun (WGS) entry which is preliminary data.</text>
</comment>
<evidence type="ECO:0000256" key="2">
    <source>
        <dbReference type="ARBA" id="ARBA00022723"/>
    </source>
</evidence>
<dbReference type="OrthoDB" id="2649667at2759"/>
<evidence type="ECO:0000313" key="4">
    <source>
        <dbReference type="EMBL" id="KNZ44578.1"/>
    </source>
</evidence>
<dbReference type="EMBL" id="LAVV01014611">
    <property type="protein sequence ID" value="KNZ44578.1"/>
    <property type="molecule type" value="Genomic_DNA"/>
</dbReference>
<accession>A0A0L6U7R3</accession>
<proteinExistence type="predicted"/>
<gene>
    <name evidence="4" type="ORF">VP01_9005g1</name>
</gene>
<dbReference type="Proteomes" id="UP000037035">
    <property type="component" value="Unassembled WGS sequence"/>
</dbReference>
<keyword evidence="5" id="KW-1185">Reference proteome</keyword>
<keyword evidence="2" id="KW-0479">Metal-binding</keyword>
<feature type="non-terminal residue" evidence="4">
    <location>
        <position position="1"/>
    </location>
</feature>
<sequence length="183" mass="21190">IPFSTTNPRILNKMSPFTLPLPHAAWDLKVMEQLFSDSRIYYKLDIQKPPIDGNHYYDCKERYSISLTLVCDVNKKFTSYLAGYPGSCHDSYVLSQTCRFLSSLKNSLIKISSFWQTQLIKVIGLRSQLIKGELDHQNVDFNYHLSQSQVRIEHAFVFLKEMKDTIKWIISCVVLHNLLAIAL</sequence>
<protein>
    <recommendedName>
        <fullName evidence="3">DDE Tnp4 domain-containing protein</fullName>
    </recommendedName>
</protein>
<comment type="cofactor">
    <cofactor evidence="1">
        <name>a divalent metal cation</name>
        <dbReference type="ChEBI" id="CHEBI:60240"/>
    </cofactor>
</comment>